<dbReference type="Gene3D" id="3.40.630.30">
    <property type="match status" value="1"/>
</dbReference>
<protein>
    <submittedName>
        <fullName evidence="4">Cryptic aminoglycoside N-acetyltransferase AAC(6')-Iy/Iaa</fullName>
    </submittedName>
</protein>
<dbReference type="NCBIfam" id="NF043067">
    <property type="entry name" value="AAC_6p_group_E"/>
    <property type="match status" value="1"/>
</dbReference>
<dbReference type="Proteomes" id="UP001161325">
    <property type="component" value="Unassembled WGS sequence"/>
</dbReference>
<dbReference type="GO" id="GO:0016747">
    <property type="term" value="F:acyltransferase activity, transferring groups other than amino-acyl groups"/>
    <property type="evidence" value="ECO:0007669"/>
    <property type="project" value="InterPro"/>
</dbReference>
<gene>
    <name evidence="4" type="primary">aac</name>
    <name evidence="4" type="ORF">rosag_12090</name>
</gene>
<evidence type="ECO:0000259" key="3">
    <source>
        <dbReference type="PROSITE" id="PS51186"/>
    </source>
</evidence>
<dbReference type="PROSITE" id="PS51186">
    <property type="entry name" value="GNAT"/>
    <property type="match status" value="1"/>
</dbReference>
<accession>A0AA37Q9C4</accession>
<dbReference type="InterPro" id="IPR000182">
    <property type="entry name" value="GNAT_dom"/>
</dbReference>
<keyword evidence="1" id="KW-0808">Transferase</keyword>
<dbReference type="EMBL" id="BRXS01000002">
    <property type="protein sequence ID" value="GLC24696.1"/>
    <property type="molecule type" value="Genomic_DNA"/>
</dbReference>
<evidence type="ECO:0000256" key="1">
    <source>
        <dbReference type="ARBA" id="ARBA00022679"/>
    </source>
</evidence>
<keyword evidence="5" id="KW-1185">Reference proteome</keyword>
<dbReference type="InterPro" id="IPR050832">
    <property type="entry name" value="Bact_Acetyltransf"/>
</dbReference>
<evidence type="ECO:0000313" key="5">
    <source>
        <dbReference type="Proteomes" id="UP001161325"/>
    </source>
</evidence>
<dbReference type="Pfam" id="PF00583">
    <property type="entry name" value="Acetyltransf_1"/>
    <property type="match status" value="1"/>
</dbReference>
<comment type="caution">
    <text evidence="4">The sequence shown here is derived from an EMBL/GenBank/DDBJ whole genome shotgun (WGS) entry which is preliminary data.</text>
</comment>
<dbReference type="AlphaFoldDB" id="A0AA37Q9C4"/>
<dbReference type="InterPro" id="IPR016181">
    <property type="entry name" value="Acyl_CoA_acyltransferase"/>
</dbReference>
<dbReference type="SUPFAM" id="SSF55729">
    <property type="entry name" value="Acyl-CoA N-acyltransferases (Nat)"/>
    <property type="match status" value="1"/>
</dbReference>
<reference evidence="4" key="1">
    <citation type="submission" date="2022-08" db="EMBL/GenBank/DDBJ databases">
        <title>Draft genome sequencing of Roseisolibacter agri AW1220.</title>
        <authorList>
            <person name="Tobiishi Y."/>
            <person name="Tonouchi A."/>
        </authorList>
    </citation>
    <scope>NUCLEOTIDE SEQUENCE</scope>
    <source>
        <strain evidence="4">AW1220</strain>
    </source>
</reference>
<dbReference type="CDD" id="cd04301">
    <property type="entry name" value="NAT_SF"/>
    <property type="match status" value="1"/>
</dbReference>
<proteinExistence type="predicted"/>
<keyword evidence="2" id="KW-0012">Acyltransferase</keyword>
<name>A0AA37Q9C4_9BACT</name>
<feature type="domain" description="N-acetyltransferase" evidence="3">
    <location>
        <begin position="44"/>
        <end position="189"/>
    </location>
</feature>
<dbReference type="PANTHER" id="PTHR43877">
    <property type="entry name" value="AMINOALKYLPHOSPHONATE N-ACETYLTRANSFERASE-RELATED-RELATED"/>
    <property type="match status" value="1"/>
</dbReference>
<evidence type="ECO:0000313" key="4">
    <source>
        <dbReference type="EMBL" id="GLC24696.1"/>
    </source>
</evidence>
<evidence type="ECO:0000256" key="2">
    <source>
        <dbReference type="ARBA" id="ARBA00023315"/>
    </source>
</evidence>
<sequence length="189" mass="20902">MTAPGDPLALFHAEEQALTRDPPTLLSRASRAHLCAMPDMTPRMQIRAYRATDHGEWQRLRRALWPGETPEAELADMAAWLARPNTEVLVAERPDGAGLAGFAEVGMRAYADGCETSPVAYLEGWYVDADVRRQGVGAALVRGAEAWARGQGFRELASDTHLDNTVSQQAHRALGFEEVDRVVEYRKML</sequence>
<organism evidence="4 5">
    <name type="scientific">Roseisolibacter agri</name>
    <dbReference type="NCBI Taxonomy" id="2014610"/>
    <lineage>
        <taxon>Bacteria</taxon>
        <taxon>Pseudomonadati</taxon>
        <taxon>Gemmatimonadota</taxon>
        <taxon>Gemmatimonadia</taxon>
        <taxon>Gemmatimonadales</taxon>
        <taxon>Gemmatimonadaceae</taxon>
        <taxon>Roseisolibacter</taxon>
    </lineage>
</organism>